<dbReference type="GO" id="GO:0005886">
    <property type="term" value="C:plasma membrane"/>
    <property type="evidence" value="ECO:0007669"/>
    <property type="project" value="TreeGrafter"/>
</dbReference>
<evidence type="ECO:0000256" key="4">
    <source>
        <dbReference type="ARBA" id="ARBA00022801"/>
    </source>
</evidence>
<evidence type="ECO:0000256" key="2">
    <source>
        <dbReference type="ARBA" id="ARBA00006285"/>
    </source>
</evidence>
<dbReference type="GO" id="GO:0030203">
    <property type="term" value="P:glycosaminoglycan metabolic process"/>
    <property type="evidence" value="ECO:0007669"/>
    <property type="project" value="TreeGrafter"/>
</dbReference>
<reference evidence="12" key="2">
    <citation type="submission" date="2025-05" db="UniProtKB">
        <authorList>
            <consortium name="EnsemblMetazoa"/>
        </authorList>
    </citation>
    <scope>IDENTIFICATION</scope>
</reference>
<dbReference type="PIRSF" id="PIRSF001093">
    <property type="entry name" value="B-hxosamndse_ab_euk"/>
    <property type="match status" value="1"/>
</dbReference>
<keyword evidence="3 9" id="KW-0732">Signal</keyword>
<dbReference type="Gene3D" id="3.20.20.80">
    <property type="entry name" value="Glycosidases"/>
    <property type="match status" value="1"/>
</dbReference>
<dbReference type="PANTHER" id="PTHR22600">
    <property type="entry name" value="BETA-HEXOSAMINIDASE"/>
    <property type="match status" value="1"/>
</dbReference>
<feature type="active site" description="Proton donor" evidence="8">
    <location>
        <position position="365"/>
    </location>
</feature>
<proteinExistence type="inferred from homology"/>
<evidence type="ECO:0000259" key="10">
    <source>
        <dbReference type="Pfam" id="PF00728"/>
    </source>
</evidence>
<keyword evidence="13" id="KW-1185">Reference proteome</keyword>
<sequence length="582" mass="66497">MIGVNVVLAVLWVVVNAADSSNWLCENGHCIKENSQSEREGYVSLELCRLVCSKYLNIWPQPTGTVQSTQETIFINSKSIVFSFNGPANTIGHLNKFTHYFEEQLKKEEPFSCEDNAYNLKVYLIPINDDLRLDLHTDESYTIKMDYKGTDLYANITAPTVFGIRHGMETLLQLLIPINEDGTKCLVTVNNLVLTDKPKFHHRGLLIDTARNYLSVKTIKKQLEGMAASKLNVLHWHVTDSQSFPLVSPRLPNMTRFGAYSPKKVYTPENVKDIIDYAETRGVRVLVEIDGPSHAGMGWNWGSGAGLGYLAVCVNKQPWRSFCIQPPCGQLNPSNPKLYDVLTELYKDIVDVTPDRHMFHMGGDEVYIPCWNSTPEILKYLKGKPLTEETYLGLWSEFQQKNLAAFDKAIGHNKTSIVVWTSTLTDSKIIQKYLPKERYIIQTWVPESQNNLITELANLGYQIIISTKDKWYLDHGFWGTTEYHKWKSVYDNKMYDKYVKGILGGEVCMWGELVDDNNIDSKTWPRTAAAAERLWTYPGTDATSAQYRFFSHRERLIKRGISSDAVMPTWCIENEGECKNYR</sequence>
<dbReference type="SUPFAM" id="SSF51445">
    <property type="entry name" value="(Trans)glycosidases"/>
    <property type="match status" value="1"/>
</dbReference>
<feature type="chain" id="PRO_5028055888" description="Beta-hexosaminidase" evidence="9">
    <location>
        <begin position="18"/>
        <end position="582"/>
    </location>
</feature>
<dbReference type="Pfam" id="PF14845">
    <property type="entry name" value="Glycohydro_20b2"/>
    <property type="match status" value="1"/>
</dbReference>
<protein>
    <recommendedName>
        <fullName evidence="7">Beta-hexosaminidase</fullName>
        <ecNumber evidence="7">3.2.1.52</ecNumber>
    </recommendedName>
</protein>
<dbReference type="OrthoDB" id="428480at2759"/>
<organism evidence="14">
    <name type="scientific">Diabrotica virgifera virgifera</name>
    <name type="common">western corn rootworm</name>
    <dbReference type="NCBI Taxonomy" id="50390"/>
    <lineage>
        <taxon>Eukaryota</taxon>
        <taxon>Metazoa</taxon>
        <taxon>Ecdysozoa</taxon>
        <taxon>Arthropoda</taxon>
        <taxon>Hexapoda</taxon>
        <taxon>Insecta</taxon>
        <taxon>Pterygota</taxon>
        <taxon>Neoptera</taxon>
        <taxon>Endopterygota</taxon>
        <taxon>Coleoptera</taxon>
        <taxon>Polyphaga</taxon>
        <taxon>Cucujiformia</taxon>
        <taxon>Chrysomeloidea</taxon>
        <taxon>Chrysomelidae</taxon>
        <taxon>Galerucinae</taxon>
        <taxon>Diabroticina</taxon>
        <taxon>Diabroticites</taxon>
        <taxon>Diabrotica</taxon>
    </lineage>
</organism>
<gene>
    <name evidence="14" type="primary">LOC114345183</name>
</gene>
<dbReference type="RefSeq" id="XP_028151805.1">
    <property type="nucleotide sequence ID" value="XM_028296004.1"/>
</dbReference>
<evidence type="ECO:0000256" key="9">
    <source>
        <dbReference type="SAM" id="SignalP"/>
    </source>
</evidence>
<feature type="domain" description="Glycoside hydrolase family 20 catalytic" evidence="10">
    <location>
        <begin position="200"/>
        <end position="536"/>
    </location>
</feature>
<keyword evidence="4 7" id="KW-0378">Hydrolase</keyword>
<dbReference type="GO" id="GO:0005975">
    <property type="term" value="P:carbohydrate metabolic process"/>
    <property type="evidence" value="ECO:0007669"/>
    <property type="project" value="InterPro"/>
</dbReference>
<evidence type="ECO:0000256" key="5">
    <source>
        <dbReference type="ARBA" id="ARBA00023180"/>
    </source>
</evidence>
<feature type="signal peptide" evidence="9">
    <location>
        <begin position="1"/>
        <end position="17"/>
    </location>
</feature>
<evidence type="ECO:0000313" key="12">
    <source>
        <dbReference type="EnsemblMetazoa" id="XP_050515728.1"/>
    </source>
</evidence>
<dbReference type="Gene3D" id="3.30.379.10">
    <property type="entry name" value="Chitobiase/beta-hexosaminidase domain 2-like"/>
    <property type="match status" value="1"/>
</dbReference>
<evidence type="ECO:0000256" key="1">
    <source>
        <dbReference type="ARBA" id="ARBA00001231"/>
    </source>
</evidence>
<dbReference type="InterPro" id="IPR015883">
    <property type="entry name" value="Glyco_hydro_20_cat"/>
</dbReference>
<reference evidence="14" key="1">
    <citation type="submission" date="2025-04" db="UniProtKB">
        <authorList>
            <consortium name="RefSeq"/>
        </authorList>
    </citation>
    <scope>IDENTIFICATION</scope>
</reference>
<dbReference type="InterPro" id="IPR029018">
    <property type="entry name" value="Hex-like_dom2"/>
</dbReference>
<evidence type="ECO:0000313" key="14">
    <source>
        <dbReference type="RefSeq" id="XP_028151805.1"/>
    </source>
</evidence>
<feature type="domain" description="Beta-hexosaminidase eukaryotic type N-terminal" evidence="11">
    <location>
        <begin position="59"/>
        <end position="174"/>
    </location>
</feature>
<dbReference type="EC" id="3.2.1.52" evidence="7"/>
<dbReference type="Pfam" id="PF00728">
    <property type="entry name" value="Glyco_hydro_20"/>
    <property type="match status" value="1"/>
</dbReference>
<dbReference type="AlphaFoldDB" id="A0A6P7H792"/>
<evidence type="ECO:0000256" key="3">
    <source>
        <dbReference type="ARBA" id="ARBA00022729"/>
    </source>
</evidence>
<dbReference type="PRINTS" id="PR00738">
    <property type="entry name" value="GLHYDRLASE20"/>
</dbReference>
<dbReference type="PANTHER" id="PTHR22600:SF42">
    <property type="entry name" value="BETA-N-ACETYLHEXOSAMINIDASE"/>
    <property type="match status" value="1"/>
</dbReference>
<comment type="catalytic activity">
    <reaction evidence="1 7">
        <text>Hydrolysis of terminal non-reducing N-acetyl-D-hexosamine residues in N-acetyl-beta-D-hexosaminides.</text>
        <dbReference type="EC" id="3.2.1.52"/>
    </reaction>
</comment>
<accession>A0A6P7H792</accession>
<dbReference type="InParanoid" id="A0A6P7H792"/>
<dbReference type="FunCoup" id="A0A6P7H792">
    <property type="interactions" value="608"/>
</dbReference>
<evidence type="ECO:0000256" key="6">
    <source>
        <dbReference type="ARBA" id="ARBA00023295"/>
    </source>
</evidence>
<comment type="similarity">
    <text evidence="2 7">Belongs to the glycosyl hydrolase 20 family.</text>
</comment>
<keyword evidence="5" id="KW-0325">Glycoprotein</keyword>
<evidence type="ECO:0000256" key="7">
    <source>
        <dbReference type="PIRNR" id="PIRNR001093"/>
    </source>
</evidence>
<dbReference type="GO" id="GO:0016231">
    <property type="term" value="F:beta-N-acetylglucosaminidase activity"/>
    <property type="evidence" value="ECO:0007669"/>
    <property type="project" value="TreeGrafter"/>
</dbReference>
<name>A0A6P7H792_DIAVI</name>
<keyword evidence="6 7" id="KW-0326">Glycosidase</keyword>
<dbReference type="EnsemblMetazoa" id="XM_050659771.1">
    <property type="protein sequence ID" value="XP_050515728.1"/>
    <property type="gene ID" value="LOC126890654"/>
</dbReference>
<evidence type="ECO:0000313" key="13">
    <source>
        <dbReference type="Proteomes" id="UP001652700"/>
    </source>
</evidence>
<dbReference type="InterPro" id="IPR025705">
    <property type="entry name" value="Beta_hexosaminidase_sua/sub"/>
</dbReference>
<dbReference type="Proteomes" id="UP001652700">
    <property type="component" value="Unplaced"/>
</dbReference>
<evidence type="ECO:0000256" key="8">
    <source>
        <dbReference type="PIRSR" id="PIRSR001093-1"/>
    </source>
</evidence>
<dbReference type="InterPro" id="IPR029019">
    <property type="entry name" value="HEX_eukaryotic_N"/>
</dbReference>
<dbReference type="CDD" id="cd06562">
    <property type="entry name" value="GH20_HexA_HexB-like"/>
    <property type="match status" value="1"/>
</dbReference>
<evidence type="ECO:0000259" key="11">
    <source>
        <dbReference type="Pfam" id="PF14845"/>
    </source>
</evidence>
<dbReference type="SUPFAM" id="SSF55545">
    <property type="entry name" value="beta-N-acetylhexosaminidase-like domain"/>
    <property type="match status" value="1"/>
</dbReference>
<dbReference type="FunFam" id="3.20.20.80:FF:000063">
    <property type="entry name" value="Beta-hexosaminidase"/>
    <property type="match status" value="1"/>
</dbReference>
<dbReference type="InterPro" id="IPR017853">
    <property type="entry name" value="GH"/>
</dbReference>